<dbReference type="OrthoDB" id="1898716at2759"/>
<reference evidence="2" key="1">
    <citation type="submission" date="2021-08" db="EMBL/GenBank/DDBJ databases">
        <title>WGS assembly of Ceratopteris richardii.</title>
        <authorList>
            <person name="Marchant D.B."/>
            <person name="Chen G."/>
            <person name="Jenkins J."/>
            <person name="Shu S."/>
            <person name="Leebens-Mack J."/>
            <person name="Grimwood J."/>
            <person name="Schmutz J."/>
            <person name="Soltis P."/>
            <person name="Soltis D."/>
            <person name="Chen Z.-H."/>
        </authorList>
    </citation>
    <scope>NUCLEOTIDE SEQUENCE</scope>
    <source>
        <strain evidence="2">Whitten #5841</strain>
        <tissue evidence="2">Leaf</tissue>
    </source>
</reference>
<protein>
    <recommendedName>
        <fullName evidence="1">K-box domain-containing protein</fullName>
    </recommendedName>
</protein>
<feature type="domain" description="K-box" evidence="1">
    <location>
        <begin position="44"/>
        <end position="100"/>
    </location>
</feature>
<dbReference type="GO" id="GO:0005634">
    <property type="term" value="C:nucleus"/>
    <property type="evidence" value="ECO:0007669"/>
    <property type="project" value="InterPro"/>
</dbReference>
<comment type="caution">
    <text evidence="2">The sequence shown here is derived from an EMBL/GenBank/DDBJ whole genome shotgun (WGS) entry which is preliminary data.</text>
</comment>
<organism evidence="2 3">
    <name type="scientific">Ceratopteris richardii</name>
    <name type="common">Triangle waterfern</name>
    <dbReference type="NCBI Taxonomy" id="49495"/>
    <lineage>
        <taxon>Eukaryota</taxon>
        <taxon>Viridiplantae</taxon>
        <taxon>Streptophyta</taxon>
        <taxon>Embryophyta</taxon>
        <taxon>Tracheophyta</taxon>
        <taxon>Polypodiopsida</taxon>
        <taxon>Polypodiidae</taxon>
        <taxon>Polypodiales</taxon>
        <taxon>Pteridineae</taxon>
        <taxon>Pteridaceae</taxon>
        <taxon>Parkerioideae</taxon>
        <taxon>Ceratopteris</taxon>
    </lineage>
</organism>
<evidence type="ECO:0000313" key="2">
    <source>
        <dbReference type="EMBL" id="KAH7432010.1"/>
    </source>
</evidence>
<dbReference type="EMBL" id="CM035412">
    <property type="protein sequence ID" value="KAH7432010.1"/>
    <property type="molecule type" value="Genomic_DNA"/>
</dbReference>
<keyword evidence="3" id="KW-1185">Reference proteome</keyword>
<gene>
    <name evidence="2" type="ORF">KP509_07G004400</name>
</gene>
<dbReference type="PROSITE" id="PS51297">
    <property type="entry name" value="K_BOX"/>
    <property type="match status" value="1"/>
</dbReference>
<dbReference type="AlphaFoldDB" id="A0A8T2UBW2"/>
<dbReference type="Proteomes" id="UP000825935">
    <property type="component" value="Chromosome 7"/>
</dbReference>
<dbReference type="InterPro" id="IPR002487">
    <property type="entry name" value="TF_Kbox"/>
</dbReference>
<sequence>MCTMLNDNDTAMFRGDTETKHGKGTYRRIISLRRMIIGFNGPSLIYWRHEAIKFRERIAYLEERHRYLNGENLGGLEMKDLHNLEDQIQAGVNKIRARKV</sequence>
<proteinExistence type="predicted"/>
<dbReference type="GO" id="GO:0003700">
    <property type="term" value="F:DNA-binding transcription factor activity"/>
    <property type="evidence" value="ECO:0007669"/>
    <property type="project" value="InterPro"/>
</dbReference>
<evidence type="ECO:0000259" key="1">
    <source>
        <dbReference type="PROSITE" id="PS51297"/>
    </source>
</evidence>
<dbReference type="Pfam" id="PF01486">
    <property type="entry name" value="K-box"/>
    <property type="match status" value="1"/>
</dbReference>
<accession>A0A8T2UBW2</accession>
<evidence type="ECO:0000313" key="3">
    <source>
        <dbReference type="Proteomes" id="UP000825935"/>
    </source>
</evidence>
<name>A0A8T2UBW2_CERRI</name>